<feature type="region of interest" description="Disordered" evidence="1">
    <location>
        <begin position="267"/>
        <end position="328"/>
    </location>
</feature>
<evidence type="ECO:0000313" key="2">
    <source>
        <dbReference type="EMBL" id="QHT10922.1"/>
    </source>
</evidence>
<dbReference type="AlphaFoldDB" id="A0A6C0D3F5"/>
<dbReference type="Gene3D" id="1.10.510.10">
    <property type="entry name" value="Transferase(Phosphotransferase) domain 1"/>
    <property type="match status" value="1"/>
</dbReference>
<sequence length="583" mass="67538">MNHLNKFSIDYVKNLAIDLESLDKTSSTTIEDMNYDYSPYQISHLHNYNPILGKLFEIEAKDSSTPFALNHKYHIRDLNTVIDIDTKEPVQKDVFVKFSPLLDPIRYMIGKYKKDEAKLRIMPSFHSTERCHPKIIDANNAAYIDSFFSFLTSKMLHCHGFLHGTDFYGTAVGVQTKYKMNVTDDLDYLNSSTYFSENTNKLFTITDFSEDDFTNFGSRRNKNRILIDDEDEKLDISPILLDDVENIDCETNDTIVSDDIVEEYVKHDTDNVSVTSSSSSDTSNNSEINYSSDDEQRNEDSHGADDDVRDDKSDDVWQTDSDSDESSESYGVERFAYIKDFPVQLICLEKCEGTFDELFETGKMNSDLAASALFQIIMILLSYQKSFHFTHNDLHTNNIMYNNTDIENLFYKYKNVVYKVPTYGKIFKLIDFGRGIYRFNGQLFCSDSFDMGGDAATQYNCEPYLNEKKPRLDPNYSFDLCRLGCSIYDFVIDDDEPNKKNKLDPLQETIYRWCLDDSDKNVLYKRNGDERYPSFKLYKMIARTVHNHTPEAQLEFPYFSQFATKDGFDLENGMDIDALPVYV</sequence>
<feature type="compositionally biased region" description="Basic and acidic residues" evidence="1">
    <location>
        <begin position="294"/>
        <end position="315"/>
    </location>
</feature>
<dbReference type="SUPFAM" id="SSF56112">
    <property type="entry name" value="Protein kinase-like (PK-like)"/>
    <property type="match status" value="1"/>
</dbReference>
<protein>
    <recommendedName>
        <fullName evidence="3">Protein kinase domain-containing protein</fullName>
    </recommendedName>
</protein>
<proteinExistence type="predicted"/>
<reference evidence="2" key="1">
    <citation type="journal article" date="2020" name="Nature">
        <title>Giant virus diversity and host interactions through global metagenomics.</title>
        <authorList>
            <person name="Schulz F."/>
            <person name="Roux S."/>
            <person name="Paez-Espino D."/>
            <person name="Jungbluth S."/>
            <person name="Walsh D.A."/>
            <person name="Denef V.J."/>
            <person name="McMahon K.D."/>
            <person name="Konstantinidis K.T."/>
            <person name="Eloe-Fadrosh E.A."/>
            <person name="Kyrpides N.C."/>
            <person name="Woyke T."/>
        </authorList>
    </citation>
    <scope>NUCLEOTIDE SEQUENCE</scope>
    <source>
        <strain evidence="2">GVMAG-M-3300023174-111</strain>
    </source>
</reference>
<evidence type="ECO:0008006" key="3">
    <source>
        <dbReference type="Google" id="ProtNLM"/>
    </source>
</evidence>
<dbReference type="InterPro" id="IPR011009">
    <property type="entry name" value="Kinase-like_dom_sf"/>
</dbReference>
<dbReference type="EMBL" id="MN739530">
    <property type="protein sequence ID" value="QHT10922.1"/>
    <property type="molecule type" value="Genomic_DNA"/>
</dbReference>
<evidence type="ECO:0000256" key="1">
    <source>
        <dbReference type="SAM" id="MobiDB-lite"/>
    </source>
</evidence>
<name>A0A6C0D3F5_9ZZZZ</name>
<organism evidence="2">
    <name type="scientific">viral metagenome</name>
    <dbReference type="NCBI Taxonomy" id="1070528"/>
    <lineage>
        <taxon>unclassified sequences</taxon>
        <taxon>metagenomes</taxon>
        <taxon>organismal metagenomes</taxon>
    </lineage>
</organism>
<accession>A0A6C0D3F5</accession>
<feature type="compositionally biased region" description="Low complexity" evidence="1">
    <location>
        <begin position="271"/>
        <end position="286"/>
    </location>
</feature>